<name>A0A8X6SG87_TRICX</name>
<dbReference type="GO" id="GO:0006313">
    <property type="term" value="P:DNA transposition"/>
    <property type="evidence" value="ECO:0007669"/>
    <property type="project" value="InterPro"/>
</dbReference>
<reference evidence="2" key="1">
    <citation type="submission" date="2020-08" db="EMBL/GenBank/DDBJ databases">
        <title>Multicomponent nature underlies the extraordinary mechanical properties of spider dragline silk.</title>
        <authorList>
            <person name="Kono N."/>
            <person name="Nakamura H."/>
            <person name="Mori M."/>
            <person name="Yoshida Y."/>
            <person name="Ohtoshi R."/>
            <person name="Malay A.D."/>
            <person name="Moran D.A.P."/>
            <person name="Tomita M."/>
            <person name="Numata K."/>
            <person name="Arakawa K."/>
        </authorList>
    </citation>
    <scope>NUCLEOTIDE SEQUENCE</scope>
</reference>
<evidence type="ECO:0000313" key="2">
    <source>
        <dbReference type="EMBL" id="GFY13277.1"/>
    </source>
</evidence>
<dbReference type="GO" id="GO:0015074">
    <property type="term" value="P:DNA integration"/>
    <property type="evidence" value="ECO:0007669"/>
    <property type="project" value="InterPro"/>
</dbReference>
<dbReference type="Proteomes" id="UP000887159">
    <property type="component" value="Unassembled WGS sequence"/>
</dbReference>
<accession>A0A8X6SG87</accession>
<protein>
    <submittedName>
        <fullName evidence="2">Transposable element Tc1 transposase</fullName>
    </submittedName>
</protein>
<proteinExistence type="predicted"/>
<dbReference type="GO" id="GO:0003677">
    <property type="term" value="F:DNA binding"/>
    <property type="evidence" value="ECO:0007669"/>
    <property type="project" value="InterPro"/>
</dbReference>
<feature type="domain" description="Transposase Tc1-like" evidence="1">
    <location>
        <begin position="155"/>
        <end position="224"/>
    </location>
</feature>
<sequence length="278" mass="33411">MRSIEDFNAIPSLRFRTVFWIVTTIWNRGDITQYINRCISNVYEADIIWLEIKMHVTEIVESIEVIYWTHYGTVDTKRHEELLVQDERNDIELRYSMACHDCFEDILQKLYDLLSDRQRERFLELNRNRELVQENSVESKQRSGRSRIFNECEERWIVRDVHINPRSSALKMTSQRKSRFRKSVNPETVRNVLRKHKYHGRVPQRKLYICKENRQARLAFAKMYWIFFDVRVWLRATVVALTGESEANSQVYVETPLHPEKLTVWCALWAGGILLQKR</sequence>
<dbReference type="Pfam" id="PF01498">
    <property type="entry name" value="HTH_Tnp_Tc3_2"/>
    <property type="match status" value="1"/>
</dbReference>
<dbReference type="EMBL" id="BMAU01021321">
    <property type="protein sequence ID" value="GFY13277.1"/>
    <property type="molecule type" value="Genomic_DNA"/>
</dbReference>
<gene>
    <name evidence="2" type="primary">tc1a_349</name>
    <name evidence="2" type="ORF">TNCV_2335411</name>
</gene>
<evidence type="ECO:0000259" key="1">
    <source>
        <dbReference type="Pfam" id="PF01498"/>
    </source>
</evidence>
<dbReference type="AlphaFoldDB" id="A0A8X6SG87"/>
<organism evidence="2 3">
    <name type="scientific">Trichonephila clavipes</name>
    <name type="common">Golden silk orbweaver</name>
    <name type="synonym">Nephila clavipes</name>
    <dbReference type="NCBI Taxonomy" id="2585209"/>
    <lineage>
        <taxon>Eukaryota</taxon>
        <taxon>Metazoa</taxon>
        <taxon>Ecdysozoa</taxon>
        <taxon>Arthropoda</taxon>
        <taxon>Chelicerata</taxon>
        <taxon>Arachnida</taxon>
        <taxon>Araneae</taxon>
        <taxon>Araneomorphae</taxon>
        <taxon>Entelegynae</taxon>
        <taxon>Araneoidea</taxon>
        <taxon>Nephilidae</taxon>
        <taxon>Trichonephila</taxon>
    </lineage>
</organism>
<comment type="caution">
    <text evidence="2">The sequence shown here is derived from an EMBL/GenBank/DDBJ whole genome shotgun (WGS) entry which is preliminary data.</text>
</comment>
<dbReference type="InterPro" id="IPR002492">
    <property type="entry name" value="Transposase_Tc1-like"/>
</dbReference>
<evidence type="ECO:0000313" key="3">
    <source>
        <dbReference type="Proteomes" id="UP000887159"/>
    </source>
</evidence>
<keyword evidence="3" id="KW-1185">Reference proteome</keyword>